<dbReference type="RefSeq" id="WP_190725089.1">
    <property type="nucleotide sequence ID" value="NZ_CP061539.1"/>
</dbReference>
<keyword evidence="5" id="KW-1185">Reference proteome</keyword>
<gene>
    <name evidence="4" type="ORF">IDM49_03895</name>
</gene>
<accession>A0A7H2BFH5</accession>
<dbReference type="AlphaFoldDB" id="A0A7H2BFH5"/>
<name>A0A7H2BFH5_9MICC</name>
<evidence type="ECO:0000256" key="1">
    <source>
        <dbReference type="ARBA" id="ARBA00022729"/>
    </source>
</evidence>
<feature type="domain" description="Peptidase S9 prolyl oligopeptidase catalytic" evidence="3">
    <location>
        <begin position="437"/>
        <end position="643"/>
    </location>
</feature>
<dbReference type="GO" id="GO:0004252">
    <property type="term" value="F:serine-type endopeptidase activity"/>
    <property type="evidence" value="ECO:0007669"/>
    <property type="project" value="TreeGrafter"/>
</dbReference>
<dbReference type="Gene3D" id="3.40.50.1820">
    <property type="entry name" value="alpha/beta hydrolase"/>
    <property type="match status" value="1"/>
</dbReference>
<dbReference type="EMBL" id="CP061539">
    <property type="protein sequence ID" value="QNV38421.1"/>
    <property type="molecule type" value="Genomic_DNA"/>
</dbReference>
<evidence type="ECO:0000313" key="5">
    <source>
        <dbReference type="Proteomes" id="UP000516404"/>
    </source>
</evidence>
<dbReference type="Proteomes" id="UP000516404">
    <property type="component" value="Chromosome"/>
</dbReference>
<protein>
    <submittedName>
        <fullName evidence="4">S9 family peptidase</fullName>
    </submittedName>
</protein>
<dbReference type="KEGG" id="rter:IDM49_03895"/>
<dbReference type="SUPFAM" id="SSF53474">
    <property type="entry name" value="alpha/beta-Hydrolases"/>
    <property type="match status" value="1"/>
</dbReference>
<reference evidence="4 5" key="1">
    <citation type="submission" date="2020-09" db="EMBL/GenBank/DDBJ databases">
        <title>Investigation of environmental microbes.</title>
        <authorList>
            <person name="Ou Y."/>
            <person name="Kang Q."/>
        </authorList>
    </citation>
    <scope>NUCLEOTIDE SEQUENCE [LARGE SCALE GENOMIC DNA]</scope>
    <source>
        <strain evidence="4 5">KJZ-14</strain>
    </source>
</reference>
<organism evidence="4 5">
    <name type="scientific">Rothia terrae</name>
    <dbReference type="NCBI Taxonomy" id="396015"/>
    <lineage>
        <taxon>Bacteria</taxon>
        <taxon>Bacillati</taxon>
        <taxon>Actinomycetota</taxon>
        <taxon>Actinomycetes</taxon>
        <taxon>Micrococcales</taxon>
        <taxon>Micrococcaceae</taxon>
        <taxon>Rothia</taxon>
    </lineage>
</organism>
<dbReference type="GeneID" id="96623365"/>
<evidence type="ECO:0000313" key="4">
    <source>
        <dbReference type="EMBL" id="QNV38421.1"/>
    </source>
</evidence>
<dbReference type="Gene3D" id="2.120.10.60">
    <property type="entry name" value="Tricorn protease N-terminal domain"/>
    <property type="match status" value="1"/>
</dbReference>
<dbReference type="Pfam" id="PF00326">
    <property type="entry name" value="Peptidase_S9"/>
    <property type="match status" value="1"/>
</dbReference>
<keyword evidence="2" id="KW-0378">Hydrolase</keyword>
<evidence type="ECO:0000259" key="3">
    <source>
        <dbReference type="Pfam" id="PF00326"/>
    </source>
</evidence>
<sequence>MTDFLNDLISKPRVTSLVANRAGDAVLNVNYLAKDGNKYRSQLWQVAESGNELAEPYALTSLDSNAKLQVLADNGDIYYTLDKEVDGADSSNIKGVWKLGSRGEAQLALSFPGGIDELSVRETSNGTRLIFTATAIGDDLETQTKILDARDKAGASAVLYDSFPTRFWDHDNGIGSTALYVHDGEKPRRITGLPEGKLEDFEVSPDGSTAIITVGTVLRGIHQRSSVFQISLDGDAAPRLIAEADEKHSYSAGAFSPDGSQAVIYKNRIWLPGQSLQVTAHVYNLDTGEFTALAEDLDRWPGDVVWLDEKRFAFATDNLGAGAIFVGEVGGESRQLTTTDRTYYASLSVCDGKLVALRNFIDRASEPIGIDPQTGVETELPSPVKNFVAPGRIEQVKTTAEDGSEITSWLALPREANGKHPLVIFAHGGPWGSWNAWTYRWNPWVLTELGYAVLLPDPAISLGYGQKMLDRGGDAIGDTPYTDILALIDAASQRQDIDGNNVAFMGGSYGGYMTNWVAGHAGTRFKCYVTHASLFNMENMYFTTDNGSWHEWMYEHENGQRNTYSPHQHIESVQAPMLVIHGDKDYRVPIGEGMALWASLQRNSPELGHKYLYYPDEGHWILKPENSRIWYQTVSAWLNQHLRGENFEAPENLGYANPAS</sequence>
<dbReference type="PANTHER" id="PTHR42776">
    <property type="entry name" value="SERINE PEPTIDASE S9 FAMILY MEMBER"/>
    <property type="match status" value="1"/>
</dbReference>
<keyword evidence="1" id="KW-0732">Signal</keyword>
<evidence type="ECO:0000256" key="2">
    <source>
        <dbReference type="ARBA" id="ARBA00022801"/>
    </source>
</evidence>
<dbReference type="SUPFAM" id="SSF82171">
    <property type="entry name" value="DPP6 N-terminal domain-like"/>
    <property type="match status" value="1"/>
</dbReference>
<dbReference type="PANTHER" id="PTHR42776:SF13">
    <property type="entry name" value="DIPEPTIDYL-PEPTIDASE 5"/>
    <property type="match status" value="1"/>
</dbReference>
<dbReference type="GO" id="GO:0006508">
    <property type="term" value="P:proteolysis"/>
    <property type="evidence" value="ECO:0007669"/>
    <property type="project" value="InterPro"/>
</dbReference>
<dbReference type="InterPro" id="IPR029058">
    <property type="entry name" value="AB_hydrolase_fold"/>
</dbReference>
<dbReference type="InterPro" id="IPR001375">
    <property type="entry name" value="Peptidase_S9_cat"/>
</dbReference>
<proteinExistence type="predicted"/>